<dbReference type="SUPFAM" id="SSF47781">
    <property type="entry name" value="RuvA domain 2-like"/>
    <property type="match status" value="1"/>
</dbReference>
<feature type="region of interest" description="Disordered" evidence="2">
    <location>
        <begin position="1"/>
        <end position="28"/>
    </location>
</feature>
<dbReference type="PANTHER" id="PTHR43022:SF1">
    <property type="entry name" value="PROTEIN SMF"/>
    <property type="match status" value="1"/>
</dbReference>
<feature type="compositionally biased region" description="Basic and acidic residues" evidence="2">
    <location>
        <begin position="63"/>
        <end position="75"/>
    </location>
</feature>
<accession>A0A5C5WVS6</accession>
<organism evidence="4 5">
    <name type="scientific">Rubripirellula amarantea</name>
    <dbReference type="NCBI Taxonomy" id="2527999"/>
    <lineage>
        <taxon>Bacteria</taxon>
        <taxon>Pseudomonadati</taxon>
        <taxon>Planctomycetota</taxon>
        <taxon>Planctomycetia</taxon>
        <taxon>Pirellulales</taxon>
        <taxon>Pirellulaceae</taxon>
        <taxon>Rubripirellula</taxon>
    </lineage>
</organism>
<evidence type="ECO:0000313" key="4">
    <source>
        <dbReference type="EMBL" id="TWT54093.1"/>
    </source>
</evidence>
<feature type="domain" description="Helix-hairpin-helix DNA-binding motif class 1" evidence="3">
    <location>
        <begin position="127"/>
        <end position="146"/>
    </location>
</feature>
<comment type="similarity">
    <text evidence="1">Belongs to the DprA/Smf family.</text>
</comment>
<dbReference type="Gene3D" id="3.40.50.450">
    <property type="match status" value="1"/>
</dbReference>
<dbReference type="AlphaFoldDB" id="A0A5C5WVS6"/>
<keyword evidence="5" id="KW-1185">Reference proteome</keyword>
<protein>
    <recommendedName>
        <fullName evidence="3">Helix-hairpin-helix DNA-binding motif class 1 domain-containing protein</fullName>
    </recommendedName>
</protein>
<dbReference type="EMBL" id="SJPI01000001">
    <property type="protein sequence ID" value="TWT54093.1"/>
    <property type="molecule type" value="Genomic_DNA"/>
</dbReference>
<reference evidence="4 5" key="1">
    <citation type="submission" date="2019-02" db="EMBL/GenBank/DDBJ databases">
        <title>Deep-cultivation of Planctomycetes and their phenomic and genomic characterization uncovers novel biology.</title>
        <authorList>
            <person name="Wiegand S."/>
            <person name="Jogler M."/>
            <person name="Boedeker C."/>
            <person name="Pinto D."/>
            <person name="Vollmers J."/>
            <person name="Rivas-Marin E."/>
            <person name="Kohn T."/>
            <person name="Peeters S.H."/>
            <person name="Heuer A."/>
            <person name="Rast P."/>
            <person name="Oberbeckmann S."/>
            <person name="Bunk B."/>
            <person name="Jeske O."/>
            <person name="Meyerdierks A."/>
            <person name="Storesund J.E."/>
            <person name="Kallscheuer N."/>
            <person name="Luecker S."/>
            <person name="Lage O.M."/>
            <person name="Pohl T."/>
            <person name="Merkel B.J."/>
            <person name="Hornburger P."/>
            <person name="Mueller R.-W."/>
            <person name="Bruemmer F."/>
            <person name="Labrenz M."/>
            <person name="Spormann A.M."/>
            <person name="Op Den Camp H."/>
            <person name="Overmann J."/>
            <person name="Amann R."/>
            <person name="Jetten M.S.M."/>
            <person name="Mascher T."/>
            <person name="Medema M.H."/>
            <person name="Devos D.P."/>
            <person name="Kaster A.-K."/>
            <person name="Ovreas L."/>
            <person name="Rohde M."/>
            <person name="Galperin M.Y."/>
            <person name="Jogler C."/>
        </authorList>
    </citation>
    <scope>NUCLEOTIDE SEQUENCE [LARGE SCALE GENOMIC DNA]</scope>
    <source>
        <strain evidence="4 5">Pla22</strain>
    </source>
</reference>
<dbReference type="GO" id="GO:0003677">
    <property type="term" value="F:DNA binding"/>
    <property type="evidence" value="ECO:0007669"/>
    <property type="project" value="InterPro"/>
</dbReference>
<feature type="domain" description="Helix-hairpin-helix DNA-binding motif class 1" evidence="3">
    <location>
        <begin position="95"/>
        <end position="114"/>
    </location>
</feature>
<dbReference type="InterPro" id="IPR057666">
    <property type="entry name" value="DrpA_SLOG"/>
</dbReference>
<dbReference type="GO" id="GO:0006281">
    <property type="term" value="P:DNA repair"/>
    <property type="evidence" value="ECO:0007669"/>
    <property type="project" value="InterPro"/>
</dbReference>
<evidence type="ECO:0000256" key="1">
    <source>
        <dbReference type="ARBA" id="ARBA00006525"/>
    </source>
</evidence>
<dbReference type="PANTHER" id="PTHR43022">
    <property type="entry name" value="PROTEIN SMF"/>
    <property type="match status" value="1"/>
</dbReference>
<dbReference type="InterPro" id="IPR003488">
    <property type="entry name" value="DprA"/>
</dbReference>
<dbReference type="Proteomes" id="UP000316598">
    <property type="component" value="Unassembled WGS sequence"/>
</dbReference>
<dbReference type="Pfam" id="PF17782">
    <property type="entry name" value="WHD_DprA"/>
    <property type="match status" value="1"/>
</dbReference>
<sequence length="453" mass="48278">MGTRSGDLTQMDEFLPGLDANKPASDPDFNEAALEAANAELANQGRGGVSAKVARSGPPRNRSQRDSKGWLKDIDEPVPSGIASQTLAPAVLDQLRLSSIPGVGPRTMAQLLEHFGSAKEVFAATPDAIMAVPGIGPKLYNQIKLESRHYDLDAIVHWCLHHDTEILVRGRSPYPAMLEDLEDAPPILFCRGELQPADELAVAIVGTRHATTYGLQQAERMAYALARAGVTVVSGLARGVDAAAHEGALNGGGRTIAVLGGGLAQMYPAEHEGLAKAIAADGAVISEHPPMTKTKSGLFPQRNRIVAGLSLATLVIEAPDRSGSLITARLAQENHRDVMALPGPVTSRASRGCNQLIRDGAILVQNIDDVLEQLGPLRQPLTSPEGGEVRNITELQLNEVERQVLEAIGDTATPIDDVIVKSEMPAHRVIAIISVLEIRRLVQRQSGQNVSRI</sequence>
<dbReference type="NCBIfam" id="TIGR00732">
    <property type="entry name" value="dprA"/>
    <property type="match status" value="1"/>
</dbReference>
<dbReference type="GO" id="GO:0009294">
    <property type="term" value="P:DNA-mediated transformation"/>
    <property type="evidence" value="ECO:0007669"/>
    <property type="project" value="InterPro"/>
</dbReference>
<dbReference type="SUPFAM" id="SSF102405">
    <property type="entry name" value="MCP/YpsA-like"/>
    <property type="match status" value="1"/>
</dbReference>
<evidence type="ECO:0000313" key="5">
    <source>
        <dbReference type="Proteomes" id="UP000316598"/>
    </source>
</evidence>
<dbReference type="InterPro" id="IPR003583">
    <property type="entry name" value="Hlx-hairpin-Hlx_DNA-bd_motif"/>
</dbReference>
<dbReference type="InterPro" id="IPR041614">
    <property type="entry name" value="DprA_WH"/>
</dbReference>
<gene>
    <name evidence="4" type="ORF">Pla22_17280</name>
</gene>
<feature type="region of interest" description="Disordered" evidence="2">
    <location>
        <begin position="40"/>
        <end position="75"/>
    </location>
</feature>
<dbReference type="Pfam" id="PF02481">
    <property type="entry name" value="DNA_processg_A"/>
    <property type="match status" value="1"/>
</dbReference>
<dbReference type="Gene3D" id="1.10.10.10">
    <property type="entry name" value="Winged helix-like DNA-binding domain superfamily/Winged helix DNA-binding domain"/>
    <property type="match status" value="1"/>
</dbReference>
<proteinExistence type="inferred from homology"/>
<name>A0A5C5WVS6_9BACT</name>
<dbReference type="SMART" id="SM00278">
    <property type="entry name" value="HhH1"/>
    <property type="match status" value="2"/>
</dbReference>
<dbReference type="Pfam" id="PF14520">
    <property type="entry name" value="HHH_5"/>
    <property type="match status" value="1"/>
</dbReference>
<comment type="caution">
    <text evidence="4">The sequence shown here is derived from an EMBL/GenBank/DDBJ whole genome shotgun (WGS) entry which is preliminary data.</text>
</comment>
<dbReference type="InterPro" id="IPR036388">
    <property type="entry name" value="WH-like_DNA-bd_sf"/>
</dbReference>
<evidence type="ECO:0000256" key="2">
    <source>
        <dbReference type="SAM" id="MobiDB-lite"/>
    </source>
</evidence>
<evidence type="ECO:0000259" key="3">
    <source>
        <dbReference type="SMART" id="SM00278"/>
    </source>
</evidence>
<dbReference type="InterPro" id="IPR010994">
    <property type="entry name" value="RuvA_2-like"/>
</dbReference>